<dbReference type="PROSITE" id="PS51782">
    <property type="entry name" value="LYSM"/>
    <property type="match status" value="1"/>
</dbReference>
<proteinExistence type="inferred from homology"/>
<keyword evidence="5" id="KW-1185">Reference proteome</keyword>
<evidence type="ECO:0000259" key="3">
    <source>
        <dbReference type="PROSITE" id="PS51782"/>
    </source>
</evidence>
<feature type="signal peptide" evidence="2">
    <location>
        <begin position="1"/>
        <end position="18"/>
    </location>
</feature>
<protein>
    <recommendedName>
        <fullName evidence="3">LysM domain-containing protein</fullName>
    </recommendedName>
</protein>
<feature type="domain" description="LysM" evidence="3">
    <location>
        <begin position="45"/>
        <end position="89"/>
    </location>
</feature>
<reference evidence="4 5" key="1">
    <citation type="journal article" date="2025" name="Microbiol. Resour. Announc.">
        <title>Draft genome sequences for Neonectria magnoliae and Neonectria punicea, canker pathogens of Liriodendron tulipifera and Acer saccharum in West Virginia.</title>
        <authorList>
            <person name="Petronek H.M."/>
            <person name="Kasson M.T."/>
            <person name="Metheny A.M."/>
            <person name="Stauder C.M."/>
            <person name="Lovett B."/>
            <person name="Lynch S.C."/>
            <person name="Garnas J.R."/>
            <person name="Kasson L.R."/>
            <person name="Stajich J.E."/>
        </authorList>
    </citation>
    <scope>NUCLEOTIDE SEQUENCE [LARGE SCALE GENOMIC DNA]</scope>
    <source>
        <strain evidence="4 5">NRRL 64653</strain>
    </source>
</reference>
<evidence type="ECO:0000256" key="2">
    <source>
        <dbReference type="SAM" id="SignalP"/>
    </source>
</evidence>
<evidence type="ECO:0000256" key="1">
    <source>
        <dbReference type="ARBA" id="ARBA00044955"/>
    </source>
</evidence>
<evidence type="ECO:0000313" key="4">
    <source>
        <dbReference type="EMBL" id="KAK7402621.1"/>
    </source>
</evidence>
<dbReference type="InterPro" id="IPR018392">
    <property type="entry name" value="LysM"/>
</dbReference>
<gene>
    <name evidence="4" type="ORF">QQX98_011633</name>
</gene>
<name>A0ABR1GL73_9HYPO</name>
<keyword evidence="2" id="KW-0732">Signal</keyword>
<dbReference type="EMBL" id="JAZAVJ010000292">
    <property type="protein sequence ID" value="KAK7402621.1"/>
    <property type="molecule type" value="Genomic_DNA"/>
</dbReference>
<evidence type="ECO:0000313" key="5">
    <source>
        <dbReference type="Proteomes" id="UP001498476"/>
    </source>
</evidence>
<comment type="caution">
    <text evidence="4">The sequence shown here is derived from an EMBL/GenBank/DDBJ whole genome shotgun (WGS) entry which is preliminary data.</text>
</comment>
<dbReference type="Proteomes" id="UP001498476">
    <property type="component" value="Unassembled WGS sequence"/>
</dbReference>
<comment type="similarity">
    <text evidence="1">Belongs to the secreted LysM effector family.</text>
</comment>
<organism evidence="4 5">
    <name type="scientific">Neonectria punicea</name>
    <dbReference type="NCBI Taxonomy" id="979145"/>
    <lineage>
        <taxon>Eukaryota</taxon>
        <taxon>Fungi</taxon>
        <taxon>Dikarya</taxon>
        <taxon>Ascomycota</taxon>
        <taxon>Pezizomycotina</taxon>
        <taxon>Sordariomycetes</taxon>
        <taxon>Hypocreomycetidae</taxon>
        <taxon>Hypocreales</taxon>
        <taxon>Nectriaceae</taxon>
        <taxon>Neonectria</taxon>
    </lineage>
</organism>
<sequence length="163" mass="16443">MMNLNSLLILGFIVTASASPAQTIASAASPTEPAKLEARQCGNLVTHTVTAGEGLSSIAASSGVGVCNIATRNALTDINSIDVGDVLTFAASGCEVVVTGTQCCIPAVSATIRVAVAGDRYWDQHVVRGVDVQAIASANPGFPSTGIPLGSTITIPSRPSMNC</sequence>
<feature type="chain" id="PRO_5045751285" description="LysM domain-containing protein" evidence="2">
    <location>
        <begin position="19"/>
        <end position="163"/>
    </location>
</feature>
<accession>A0ABR1GL73</accession>
<dbReference type="CDD" id="cd00118">
    <property type="entry name" value="LysM"/>
    <property type="match status" value="1"/>
</dbReference>
<dbReference type="Pfam" id="PF01476">
    <property type="entry name" value="LysM"/>
    <property type="match status" value="2"/>
</dbReference>
<dbReference type="Gene3D" id="3.10.350.10">
    <property type="entry name" value="LysM domain"/>
    <property type="match status" value="1"/>
</dbReference>
<dbReference type="InterPro" id="IPR036779">
    <property type="entry name" value="LysM_dom_sf"/>
</dbReference>
<dbReference type="SUPFAM" id="SSF54106">
    <property type="entry name" value="LysM domain"/>
    <property type="match status" value="1"/>
</dbReference>
<dbReference type="SMART" id="SM00257">
    <property type="entry name" value="LysM"/>
    <property type="match status" value="2"/>
</dbReference>